<sequence>MTSEFGQPRTAIVTGAAKRIGAAMARALAADGWHVVIHCNNSTAEAEGVRAEIVAAGGHARIVQADLAGADAAKVIAEAASEGPPIGLLVNNASRFDYDTHDDFGLEQWTRHMDVNLRAPALLTQAFARALPEGLNGLVVNMLDVKLFALNPDFFSYTISKYGLLGLTELSARALAPRIRVNGIAPAVTMVSGPQSRANFSKAHTHNPLGRGVQVEEIVSTLRYIVATPTLHGQVITLDAGQRLLGMPRDVAFMVGDE</sequence>
<dbReference type="InterPro" id="IPR002347">
    <property type="entry name" value="SDR_fam"/>
</dbReference>
<organism evidence="4 5">
    <name type="scientific">Sphingoaurantiacus capsulatus</name>
    <dbReference type="NCBI Taxonomy" id="1771310"/>
    <lineage>
        <taxon>Bacteria</taxon>
        <taxon>Pseudomonadati</taxon>
        <taxon>Pseudomonadota</taxon>
        <taxon>Alphaproteobacteria</taxon>
        <taxon>Sphingomonadales</taxon>
        <taxon>Sphingosinicellaceae</taxon>
        <taxon>Sphingoaurantiacus</taxon>
    </lineage>
</organism>
<dbReference type="EMBL" id="JBHRXV010000011">
    <property type="protein sequence ID" value="MFC3713447.1"/>
    <property type="molecule type" value="Genomic_DNA"/>
</dbReference>
<protein>
    <submittedName>
        <fullName evidence="4">SDR family oxidoreductase</fullName>
    </submittedName>
</protein>
<dbReference type="Gene3D" id="3.40.50.720">
    <property type="entry name" value="NAD(P)-binding Rossmann-like Domain"/>
    <property type="match status" value="1"/>
</dbReference>
<dbReference type="InterPro" id="IPR036291">
    <property type="entry name" value="NAD(P)-bd_dom_sf"/>
</dbReference>
<gene>
    <name evidence="4" type="ORF">ACFOMD_12750</name>
</gene>
<dbReference type="SUPFAM" id="SSF51735">
    <property type="entry name" value="NAD(P)-binding Rossmann-fold domains"/>
    <property type="match status" value="1"/>
</dbReference>
<dbReference type="Proteomes" id="UP001595615">
    <property type="component" value="Unassembled WGS sequence"/>
</dbReference>
<dbReference type="Pfam" id="PF00106">
    <property type="entry name" value="adh_short"/>
    <property type="match status" value="1"/>
</dbReference>
<dbReference type="PANTHER" id="PTHR43639:SF1">
    <property type="entry name" value="SHORT-CHAIN DEHYDROGENASE_REDUCTASE FAMILY PROTEIN"/>
    <property type="match status" value="1"/>
</dbReference>
<evidence type="ECO:0000313" key="4">
    <source>
        <dbReference type="EMBL" id="MFC3713447.1"/>
    </source>
</evidence>
<name>A0ABV7XDW1_9SPHN</name>
<comment type="caution">
    <text evidence="4">The sequence shown here is derived from an EMBL/GenBank/DDBJ whole genome shotgun (WGS) entry which is preliminary data.</text>
</comment>
<dbReference type="PANTHER" id="PTHR43639">
    <property type="entry name" value="OXIDOREDUCTASE, SHORT-CHAIN DEHYDROGENASE/REDUCTASE FAMILY (AFU_ORTHOLOGUE AFUA_5G02870)"/>
    <property type="match status" value="1"/>
</dbReference>
<reference evidence="5" key="1">
    <citation type="journal article" date="2019" name="Int. J. Syst. Evol. Microbiol.">
        <title>The Global Catalogue of Microorganisms (GCM) 10K type strain sequencing project: providing services to taxonomists for standard genome sequencing and annotation.</title>
        <authorList>
            <consortium name="The Broad Institute Genomics Platform"/>
            <consortium name="The Broad Institute Genome Sequencing Center for Infectious Disease"/>
            <person name="Wu L."/>
            <person name="Ma J."/>
        </authorList>
    </citation>
    <scope>NUCLEOTIDE SEQUENCE [LARGE SCALE GENOMIC DNA]</scope>
    <source>
        <strain evidence="5">KCTC 42644</strain>
    </source>
</reference>
<dbReference type="PRINTS" id="PR00081">
    <property type="entry name" value="GDHRDH"/>
</dbReference>
<proteinExistence type="inferred from homology"/>
<keyword evidence="2" id="KW-0560">Oxidoreductase</keyword>
<comment type="similarity">
    <text evidence="1 3">Belongs to the short-chain dehydrogenases/reductases (SDR) family.</text>
</comment>
<dbReference type="PRINTS" id="PR00080">
    <property type="entry name" value="SDRFAMILY"/>
</dbReference>
<evidence type="ECO:0000256" key="2">
    <source>
        <dbReference type="ARBA" id="ARBA00023002"/>
    </source>
</evidence>
<accession>A0ABV7XDW1</accession>
<dbReference type="RefSeq" id="WP_380861950.1">
    <property type="nucleotide sequence ID" value="NZ_JBHRXV010000011.1"/>
</dbReference>
<evidence type="ECO:0000256" key="3">
    <source>
        <dbReference type="RuleBase" id="RU000363"/>
    </source>
</evidence>
<evidence type="ECO:0000313" key="5">
    <source>
        <dbReference type="Proteomes" id="UP001595615"/>
    </source>
</evidence>
<dbReference type="NCBIfam" id="NF006597">
    <property type="entry name" value="PRK09134.1"/>
    <property type="match status" value="1"/>
</dbReference>
<keyword evidence="5" id="KW-1185">Reference proteome</keyword>
<evidence type="ECO:0000256" key="1">
    <source>
        <dbReference type="ARBA" id="ARBA00006484"/>
    </source>
</evidence>